<keyword evidence="8 10" id="KW-0503">Monooxygenase</keyword>
<dbReference type="Proteomes" id="UP000383932">
    <property type="component" value="Unassembled WGS sequence"/>
</dbReference>
<evidence type="ECO:0000256" key="10">
    <source>
        <dbReference type="RuleBase" id="RU000461"/>
    </source>
</evidence>
<feature type="binding site" description="axial binding residue" evidence="9">
    <location>
        <position position="443"/>
    </location>
    <ligand>
        <name>heme</name>
        <dbReference type="ChEBI" id="CHEBI:30413"/>
    </ligand>
    <ligandPart>
        <name>Fe</name>
        <dbReference type="ChEBI" id="CHEBI:18248"/>
    </ligandPart>
</feature>
<evidence type="ECO:0000313" key="12">
    <source>
        <dbReference type="Proteomes" id="UP000383932"/>
    </source>
</evidence>
<organism evidence="11 12">
    <name type="scientific">Ceratobasidium theobromae</name>
    <dbReference type="NCBI Taxonomy" id="1582974"/>
    <lineage>
        <taxon>Eukaryota</taxon>
        <taxon>Fungi</taxon>
        <taxon>Dikarya</taxon>
        <taxon>Basidiomycota</taxon>
        <taxon>Agaricomycotina</taxon>
        <taxon>Agaricomycetes</taxon>
        <taxon>Cantharellales</taxon>
        <taxon>Ceratobasidiaceae</taxon>
        <taxon>Ceratobasidium</taxon>
    </lineage>
</organism>
<evidence type="ECO:0000256" key="5">
    <source>
        <dbReference type="ARBA" id="ARBA00022723"/>
    </source>
</evidence>
<comment type="pathway">
    <text evidence="2">Secondary metabolite biosynthesis.</text>
</comment>
<dbReference type="GO" id="GO:0005506">
    <property type="term" value="F:iron ion binding"/>
    <property type="evidence" value="ECO:0007669"/>
    <property type="project" value="InterPro"/>
</dbReference>
<dbReference type="InterPro" id="IPR050364">
    <property type="entry name" value="Cytochrome_P450_fung"/>
</dbReference>
<keyword evidence="6 10" id="KW-0560">Oxidoreductase</keyword>
<evidence type="ECO:0000256" key="8">
    <source>
        <dbReference type="ARBA" id="ARBA00023033"/>
    </source>
</evidence>
<dbReference type="GO" id="GO:0016705">
    <property type="term" value="F:oxidoreductase activity, acting on paired donors, with incorporation or reduction of molecular oxygen"/>
    <property type="evidence" value="ECO:0007669"/>
    <property type="project" value="InterPro"/>
</dbReference>
<comment type="caution">
    <text evidence="11">The sequence shown here is derived from an EMBL/GenBank/DDBJ whole genome shotgun (WGS) entry which is preliminary data.</text>
</comment>
<sequence length="513" mass="58478">MTSTLIASFLIGATLVGACFWYRPSSSVPLPPGPRGNILFGCALEIRKSAAFWLDFAEYSKKYGPIITVRMLFQRMIIIDDPKIVTYLFEKKAAQYSDRYVNQLAKLGGWDRDIIFIEYGPTLKHYRTLLQRALNNRVVLDYLPLQEYEVKRLLRRLFEAPEQFMRHIHLMAGSITVRMVYGYKVDSHNDQLIQTAEKVMEIFSDVTSPGRWMVEVFPLLRFIPTWFPGVTFRKALKAWTPVIHAHENEPFDFVKRQLASGAAEESFTSKLLRPENGGEVTSEEELHIKNVASSLYGAGSDTTVSAVQSFFLAMTLYPDVQAKAHAEITSYLQLRPSSTQFITMADRSNLPYTSALVRELLRWHPVLTLVAHRTNGEDDNNVVVNGNIYRIPAYTTVIVNVWKLLHNPDVYPDPEKFIPERYLVENPPPDPESYAFGFGRRICPGMHVAQQSMWLSISNILLNFAVAKAKDNNGVEITPGEQYTNDIITHPAPFKCCIRPREGRGEWLFGMDI</sequence>
<dbReference type="GO" id="GO:0004497">
    <property type="term" value="F:monooxygenase activity"/>
    <property type="evidence" value="ECO:0007669"/>
    <property type="project" value="UniProtKB-KW"/>
</dbReference>
<dbReference type="InterPro" id="IPR036396">
    <property type="entry name" value="Cyt_P450_sf"/>
</dbReference>
<dbReference type="PRINTS" id="PR00463">
    <property type="entry name" value="EP450I"/>
</dbReference>
<keyword evidence="12" id="KW-1185">Reference proteome</keyword>
<protein>
    <submittedName>
        <fullName evidence="11">Cytochrome P450 family protein</fullName>
    </submittedName>
</protein>
<accession>A0A5N5QP19</accession>
<evidence type="ECO:0000313" key="11">
    <source>
        <dbReference type="EMBL" id="KAB5593510.1"/>
    </source>
</evidence>
<reference evidence="11 12" key="1">
    <citation type="journal article" date="2019" name="Fungal Biol. Biotechnol.">
        <title>Draft genome sequence of fastidious pathogen Ceratobasidium theobromae, which causes vascular-streak dieback in Theobroma cacao.</title>
        <authorList>
            <person name="Ali S.S."/>
            <person name="Asman A."/>
            <person name="Shao J."/>
            <person name="Firmansyah A.P."/>
            <person name="Susilo A.W."/>
            <person name="Rosmana A."/>
            <person name="McMahon P."/>
            <person name="Junaid M."/>
            <person name="Guest D."/>
            <person name="Kheng T.Y."/>
            <person name="Meinhardt L.W."/>
            <person name="Bailey B.A."/>
        </authorList>
    </citation>
    <scope>NUCLEOTIDE SEQUENCE [LARGE SCALE GENOMIC DNA]</scope>
    <source>
        <strain evidence="11 12">CT2</strain>
    </source>
</reference>
<dbReference type="OrthoDB" id="2789670at2759"/>
<comment type="similarity">
    <text evidence="3 10">Belongs to the cytochrome P450 family.</text>
</comment>
<evidence type="ECO:0000256" key="6">
    <source>
        <dbReference type="ARBA" id="ARBA00023002"/>
    </source>
</evidence>
<dbReference type="GO" id="GO:0020037">
    <property type="term" value="F:heme binding"/>
    <property type="evidence" value="ECO:0007669"/>
    <property type="project" value="InterPro"/>
</dbReference>
<evidence type="ECO:0000256" key="2">
    <source>
        <dbReference type="ARBA" id="ARBA00005179"/>
    </source>
</evidence>
<gene>
    <name evidence="11" type="ORF">CTheo_3058</name>
</gene>
<evidence type="ECO:0000256" key="4">
    <source>
        <dbReference type="ARBA" id="ARBA00022617"/>
    </source>
</evidence>
<dbReference type="InterPro" id="IPR001128">
    <property type="entry name" value="Cyt_P450"/>
</dbReference>
<dbReference type="SUPFAM" id="SSF48264">
    <property type="entry name" value="Cytochrome P450"/>
    <property type="match status" value="1"/>
</dbReference>
<dbReference type="Gene3D" id="1.10.630.10">
    <property type="entry name" value="Cytochrome P450"/>
    <property type="match status" value="1"/>
</dbReference>
<dbReference type="PANTHER" id="PTHR46300">
    <property type="entry name" value="P450, PUTATIVE (EUROFUNG)-RELATED-RELATED"/>
    <property type="match status" value="1"/>
</dbReference>
<evidence type="ECO:0000256" key="3">
    <source>
        <dbReference type="ARBA" id="ARBA00010617"/>
    </source>
</evidence>
<proteinExistence type="inferred from homology"/>
<evidence type="ECO:0000256" key="7">
    <source>
        <dbReference type="ARBA" id="ARBA00023004"/>
    </source>
</evidence>
<dbReference type="PROSITE" id="PS00086">
    <property type="entry name" value="CYTOCHROME_P450"/>
    <property type="match status" value="1"/>
</dbReference>
<dbReference type="CDD" id="cd11065">
    <property type="entry name" value="CYP64-like"/>
    <property type="match status" value="1"/>
</dbReference>
<dbReference type="InterPro" id="IPR002401">
    <property type="entry name" value="Cyt_P450_E_grp-I"/>
</dbReference>
<dbReference type="PANTHER" id="PTHR46300:SF7">
    <property type="entry name" value="P450, PUTATIVE (EUROFUNG)-RELATED"/>
    <property type="match status" value="1"/>
</dbReference>
<dbReference type="AlphaFoldDB" id="A0A5N5QP19"/>
<dbReference type="EMBL" id="SSOP01000036">
    <property type="protein sequence ID" value="KAB5593510.1"/>
    <property type="molecule type" value="Genomic_DNA"/>
</dbReference>
<dbReference type="PRINTS" id="PR00385">
    <property type="entry name" value="P450"/>
</dbReference>
<evidence type="ECO:0000256" key="1">
    <source>
        <dbReference type="ARBA" id="ARBA00001971"/>
    </source>
</evidence>
<dbReference type="Pfam" id="PF00067">
    <property type="entry name" value="p450"/>
    <property type="match status" value="1"/>
</dbReference>
<keyword evidence="4 9" id="KW-0349">Heme</keyword>
<comment type="cofactor">
    <cofactor evidence="1 9">
        <name>heme</name>
        <dbReference type="ChEBI" id="CHEBI:30413"/>
    </cofactor>
</comment>
<name>A0A5N5QP19_9AGAM</name>
<evidence type="ECO:0000256" key="9">
    <source>
        <dbReference type="PIRSR" id="PIRSR602401-1"/>
    </source>
</evidence>
<dbReference type="InterPro" id="IPR017972">
    <property type="entry name" value="Cyt_P450_CS"/>
</dbReference>
<keyword evidence="5 9" id="KW-0479">Metal-binding</keyword>
<keyword evidence="7 9" id="KW-0408">Iron</keyword>